<accession>A0ABR9KLW9</accession>
<comment type="subcellular location">
    <subcellularLocation>
        <location evidence="3">Cytoplasm</location>
    </subcellularLocation>
</comment>
<evidence type="ECO:0000256" key="14">
    <source>
        <dbReference type="ARBA" id="ARBA00030800"/>
    </source>
</evidence>
<feature type="transmembrane region" description="Helical" evidence="15">
    <location>
        <begin position="218"/>
        <end position="239"/>
    </location>
</feature>
<keyword evidence="9 17" id="KW-0418">Kinase</keyword>
<dbReference type="GO" id="GO:0016301">
    <property type="term" value="F:kinase activity"/>
    <property type="evidence" value="ECO:0007669"/>
    <property type="project" value="UniProtKB-KW"/>
</dbReference>
<dbReference type="Gene3D" id="3.30.565.10">
    <property type="entry name" value="Histidine kinase-like ATPase, C-terminal domain"/>
    <property type="match status" value="1"/>
</dbReference>
<sequence length="594" mass="62698">MGRKLLGALGPLLVVAAGWLGVFAVPGFRPAEAVVGAVFPPVGAFLLGRRPGLLTARLLLAVGLVSAVYTFAHGPHAWSPQVGLLLLGPLAVTFPDGKPPSRPWGPLPAVMVVGPLALAAVAMTDPGAAAALPTVVGVVPFLGVGALVHRYRRGDADTRRQVAWFGYPLVIVASCAFFDDAPLATAVQSAAIAAMPVAVAVAVLRHRLHDIDLIVNRTLVYTVLTAVIGAVYFGITAVAAGLGSWSGLVAALAAGALFHPVRQRLQEAADRLFKVERDPYRVAHRLNQSIQQASGPIEALESAATAIRQALQADGVAVEVLLSQGTVRRVCDGEPGERATPLIWHGRPVGRLLLKGDPPDPGLLDMLVRHLAEVAHAVRLTADLQRSRERILATREEERRRLRRDLHDGLGPTLASLAMTVDEARLRLTRDPAAVDPLLHRVRSQMTEAIGDVRDLVYGLRPPALEELGLEGALRSLADGPGPRVDVVVAGAVNGLPSATSVAAYRIAQEAVTNVRRHAHATTALIRLERQEELWLTVSDDGIGLPEQRRSGVGLASMRERAAEVGGDCAVTGRPGGGTEVVARLPLKAEEGAE</sequence>
<dbReference type="PANTHER" id="PTHR24421">
    <property type="entry name" value="NITRATE/NITRITE SENSOR PROTEIN NARX-RELATED"/>
    <property type="match status" value="1"/>
</dbReference>
<dbReference type="EC" id="2.7.13.3" evidence="4"/>
<comment type="function">
    <text evidence="13">Member of the two-component regulatory system NreB/NreC involved in the control of dissimilatory nitrate/nitrite reduction in response to oxygen. NreB functions as a direct oxygen sensor histidine kinase which is autophosphorylated, in the absence of oxygen, probably at the conserved histidine residue, and transfers its phosphate group probably to a conserved aspartate residue of NreC. NreB/NreC activates the expression of the nitrate (narGHJI) and nitrite (nir) reductase operons, as well as the putative nitrate transporter gene narT.</text>
</comment>
<dbReference type="InterPro" id="IPR004358">
    <property type="entry name" value="Sig_transdc_His_kin-like_C"/>
</dbReference>
<keyword evidence="12" id="KW-0411">Iron-sulfur</keyword>
<dbReference type="PRINTS" id="PR00344">
    <property type="entry name" value="BCTRLSENSOR"/>
</dbReference>
<dbReference type="InterPro" id="IPR050482">
    <property type="entry name" value="Sensor_HK_TwoCompSys"/>
</dbReference>
<organism evidence="17 18">
    <name type="scientific">Nonomuraea africana</name>
    <dbReference type="NCBI Taxonomy" id="46171"/>
    <lineage>
        <taxon>Bacteria</taxon>
        <taxon>Bacillati</taxon>
        <taxon>Actinomycetota</taxon>
        <taxon>Actinomycetes</taxon>
        <taxon>Streptosporangiales</taxon>
        <taxon>Streptosporangiaceae</taxon>
        <taxon>Nonomuraea</taxon>
    </lineage>
</organism>
<evidence type="ECO:0000256" key="15">
    <source>
        <dbReference type="SAM" id="Phobius"/>
    </source>
</evidence>
<keyword evidence="15" id="KW-1133">Transmembrane helix</keyword>
<keyword evidence="10" id="KW-0408">Iron</keyword>
<keyword evidence="11" id="KW-0902">Two-component regulatory system</keyword>
<name>A0ABR9KLW9_9ACTN</name>
<dbReference type="Proteomes" id="UP000661607">
    <property type="component" value="Unassembled WGS sequence"/>
</dbReference>
<keyword evidence="15" id="KW-0472">Membrane</keyword>
<evidence type="ECO:0000256" key="13">
    <source>
        <dbReference type="ARBA" id="ARBA00024827"/>
    </source>
</evidence>
<gene>
    <name evidence="17" type="ORF">H4W81_005795</name>
</gene>
<protein>
    <recommendedName>
        <fullName evidence="5">Oxygen sensor histidine kinase NreB</fullName>
        <ecNumber evidence="4">2.7.13.3</ecNumber>
    </recommendedName>
    <alternativeName>
        <fullName evidence="14">Nitrogen regulation protein B</fullName>
    </alternativeName>
</protein>
<evidence type="ECO:0000256" key="6">
    <source>
        <dbReference type="ARBA" id="ARBA00022485"/>
    </source>
</evidence>
<evidence type="ECO:0000313" key="18">
    <source>
        <dbReference type="Proteomes" id="UP000661607"/>
    </source>
</evidence>
<evidence type="ECO:0000313" key="17">
    <source>
        <dbReference type="EMBL" id="MBE1563016.1"/>
    </source>
</evidence>
<dbReference type="SUPFAM" id="SSF55874">
    <property type="entry name" value="ATPase domain of HSP90 chaperone/DNA topoisomerase II/histidine kinase"/>
    <property type="match status" value="1"/>
</dbReference>
<feature type="transmembrane region" description="Helical" evidence="15">
    <location>
        <begin position="185"/>
        <end position="206"/>
    </location>
</feature>
<proteinExistence type="predicted"/>
<evidence type="ECO:0000256" key="2">
    <source>
        <dbReference type="ARBA" id="ARBA00001966"/>
    </source>
</evidence>
<dbReference type="EMBL" id="JADBEF010000001">
    <property type="protein sequence ID" value="MBE1563016.1"/>
    <property type="molecule type" value="Genomic_DNA"/>
</dbReference>
<dbReference type="CDD" id="cd16917">
    <property type="entry name" value="HATPase_UhpB-NarQ-NarX-like"/>
    <property type="match status" value="1"/>
</dbReference>
<dbReference type="InterPro" id="IPR011712">
    <property type="entry name" value="Sig_transdc_His_kin_sub3_dim/P"/>
</dbReference>
<feature type="transmembrane region" description="Helical" evidence="15">
    <location>
        <begin position="27"/>
        <end position="47"/>
    </location>
</feature>
<evidence type="ECO:0000256" key="11">
    <source>
        <dbReference type="ARBA" id="ARBA00023012"/>
    </source>
</evidence>
<keyword evidence="7" id="KW-0963">Cytoplasm</keyword>
<dbReference type="Pfam" id="PF02518">
    <property type="entry name" value="HATPase_c"/>
    <property type="match status" value="1"/>
</dbReference>
<evidence type="ECO:0000259" key="16">
    <source>
        <dbReference type="SMART" id="SM00387"/>
    </source>
</evidence>
<keyword evidence="6" id="KW-0479">Metal-binding</keyword>
<dbReference type="RefSeq" id="WP_225958832.1">
    <property type="nucleotide sequence ID" value="NZ_BAAASY010000004.1"/>
</dbReference>
<feature type="transmembrane region" description="Helical" evidence="15">
    <location>
        <begin position="161"/>
        <end position="179"/>
    </location>
</feature>
<dbReference type="Pfam" id="PF07730">
    <property type="entry name" value="HisKA_3"/>
    <property type="match status" value="1"/>
</dbReference>
<dbReference type="InterPro" id="IPR003594">
    <property type="entry name" value="HATPase_dom"/>
</dbReference>
<evidence type="ECO:0000256" key="10">
    <source>
        <dbReference type="ARBA" id="ARBA00023004"/>
    </source>
</evidence>
<dbReference type="SMART" id="SM00387">
    <property type="entry name" value="HATPase_c"/>
    <property type="match status" value="1"/>
</dbReference>
<keyword evidence="6" id="KW-0004">4Fe-4S</keyword>
<comment type="catalytic activity">
    <reaction evidence="1">
        <text>ATP + protein L-histidine = ADP + protein N-phospho-L-histidine.</text>
        <dbReference type="EC" id="2.7.13.3"/>
    </reaction>
</comment>
<evidence type="ECO:0000256" key="9">
    <source>
        <dbReference type="ARBA" id="ARBA00022777"/>
    </source>
</evidence>
<evidence type="ECO:0000256" key="1">
    <source>
        <dbReference type="ARBA" id="ARBA00000085"/>
    </source>
</evidence>
<evidence type="ECO:0000256" key="8">
    <source>
        <dbReference type="ARBA" id="ARBA00022679"/>
    </source>
</evidence>
<dbReference type="Gene3D" id="1.20.5.1930">
    <property type="match status" value="1"/>
</dbReference>
<keyword evidence="15" id="KW-0812">Transmembrane</keyword>
<reference evidence="17 18" key="1">
    <citation type="submission" date="2020-10" db="EMBL/GenBank/DDBJ databases">
        <title>Sequencing the genomes of 1000 actinobacteria strains.</title>
        <authorList>
            <person name="Klenk H.-P."/>
        </authorList>
    </citation>
    <scope>NUCLEOTIDE SEQUENCE [LARGE SCALE GENOMIC DNA]</scope>
    <source>
        <strain evidence="17 18">DSM 43748</strain>
    </source>
</reference>
<feature type="transmembrane region" description="Helical" evidence="15">
    <location>
        <begin position="130"/>
        <end position="149"/>
    </location>
</feature>
<comment type="cofactor">
    <cofactor evidence="2">
        <name>[4Fe-4S] cluster</name>
        <dbReference type="ChEBI" id="CHEBI:49883"/>
    </cofactor>
</comment>
<feature type="transmembrane region" description="Helical" evidence="15">
    <location>
        <begin position="54"/>
        <end position="72"/>
    </location>
</feature>
<evidence type="ECO:0000256" key="4">
    <source>
        <dbReference type="ARBA" id="ARBA00012438"/>
    </source>
</evidence>
<evidence type="ECO:0000256" key="12">
    <source>
        <dbReference type="ARBA" id="ARBA00023014"/>
    </source>
</evidence>
<keyword evidence="18" id="KW-1185">Reference proteome</keyword>
<evidence type="ECO:0000256" key="7">
    <source>
        <dbReference type="ARBA" id="ARBA00022490"/>
    </source>
</evidence>
<evidence type="ECO:0000256" key="5">
    <source>
        <dbReference type="ARBA" id="ARBA00017322"/>
    </source>
</evidence>
<keyword evidence="8" id="KW-0808">Transferase</keyword>
<comment type="caution">
    <text evidence="17">The sequence shown here is derived from an EMBL/GenBank/DDBJ whole genome shotgun (WGS) entry which is preliminary data.</text>
</comment>
<feature type="domain" description="Histidine kinase/HSP90-like ATPase" evidence="16">
    <location>
        <begin position="499"/>
        <end position="589"/>
    </location>
</feature>
<dbReference type="InterPro" id="IPR036890">
    <property type="entry name" value="HATPase_C_sf"/>
</dbReference>
<evidence type="ECO:0000256" key="3">
    <source>
        <dbReference type="ARBA" id="ARBA00004496"/>
    </source>
</evidence>